<evidence type="ECO:0000256" key="2">
    <source>
        <dbReference type="ARBA" id="ARBA00004572"/>
    </source>
</evidence>
<keyword evidence="8" id="KW-1133">Transmembrane helix</keyword>
<evidence type="ECO:0000256" key="11">
    <source>
        <dbReference type="SAM" id="MobiDB-lite"/>
    </source>
</evidence>
<dbReference type="PANTHER" id="PTHR32409:SF3">
    <property type="entry name" value="MITOCHONDRIAL IMPORT RECEPTOR SUBUNIT TOM20-1-RELATED"/>
    <property type="match status" value="1"/>
</dbReference>
<evidence type="ECO:0000256" key="6">
    <source>
        <dbReference type="ARBA" id="ARBA00022787"/>
    </source>
</evidence>
<keyword evidence="4" id="KW-0813">Transport</keyword>
<dbReference type="Gene3D" id="1.25.40.10">
    <property type="entry name" value="Tetratricopeptide repeat domain"/>
    <property type="match status" value="1"/>
</dbReference>
<keyword evidence="5" id="KW-0812">Transmembrane</keyword>
<feature type="region of interest" description="Disordered" evidence="11">
    <location>
        <begin position="1"/>
        <end position="46"/>
    </location>
</feature>
<dbReference type="InterPro" id="IPR010547">
    <property type="entry name" value="TOM20_imprt_rcpt"/>
</dbReference>
<evidence type="ECO:0000256" key="5">
    <source>
        <dbReference type="ARBA" id="ARBA00022692"/>
    </source>
</evidence>
<comment type="similarity">
    <text evidence="3">Belongs to the Tom20 family.</text>
</comment>
<dbReference type="GO" id="GO:0045040">
    <property type="term" value="P:protein insertion into mitochondrial outer membrane"/>
    <property type="evidence" value="ECO:0007669"/>
    <property type="project" value="InterPro"/>
</dbReference>
<keyword evidence="10" id="KW-0472">Membrane</keyword>
<sequence length="188" mass="20996">ALRLPHPSSRTPGGNKPSSGVDPKSAVGRAYTRRRRGRRVGTPTMDLQPSEFDRLVIFEHARMTAQANYARNPLDAENLTTWGGALLELAQLQSGPECVNMVKEAVSRLEEALEISPRKHDTLWCLGNAHTAQAFLTTDQEMAKMYFTRAVECFQRAASEDPGNELYLQSLKVTEKVSLISFPFFPFI</sequence>
<evidence type="ECO:0000256" key="1">
    <source>
        <dbReference type="ARBA" id="ARBA00003450"/>
    </source>
</evidence>
<evidence type="ECO:0000313" key="12">
    <source>
        <dbReference type="EMBL" id="MQL70067.1"/>
    </source>
</evidence>
<organism evidence="12 13">
    <name type="scientific">Colocasia esculenta</name>
    <name type="common">Wild taro</name>
    <name type="synonym">Arum esculentum</name>
    <dbReference type="NCBI Taxonomy" id="4460"/>
    <lineage>
        <taxon>Eukaryota</taxon>
        <taxon>Viridiplantae</taxon>
        <taxon>Streptophyta</taxon>
        <taxon>Embryophyta</taxon>
        <taxon>Tracheophyta</taxon>
        <taxon>Spermatophyta</taxon>
        <taxon>Magnoliopsida</taxon>
        <taxon>Liliopsida</taxon>
        <taxon>Araceae</taxon>
        <taxon>Aroideae</taxon>
        <taxon>Colocasieae</taxon>
        <taxon>Colocasia</taxon>
    </lineage>
</organism>
<comment type="caution">
    <text evidence="12">The sequence shown here is derived from an EMBL/GenBank/DDBJ whole genome shotgun (WGS) entry which is preliminary data.</text>
</comment>
<evidence type="ECO:0000256" key="9">
    <source>
        <dbReference type="ARBA" id="ARBA00023128"/>
    </source>
</evidence>
<evidence type="ECO:0008006" key="14">
    <source>
        <dbReference type="Google" id="ProtNLM"/>
    </source>
</evidence>
<name>A0A843TIY2_COLES</name>
<comment type="subcellular location">
    <subcellularLocation>
        <location evidence="2">Mitochondrion outer membrane</location>
        <topology evidence="2">Single-pass membrane protein</topology>
    </subcellularLocation>
</comment>
<evidence type="ECO:0000256" key="8">
    <source>
        <dbReference type="ARBA" id="ARBA00022989"/>
    </source>
</evidence>
<dbReference type="PANTHER" id="PTHR32409">
    <property type="entry name" value="MITOCHONDRIAL IMPORT RECEPTOR SUBUNIT TOM20-1-RELATED"/>
    <property type="match status" value="1"/>
</dbReference>
<feature type="compositionally biased region" description="Polar residues" evidence="11">
    <location>
        <begin position="8"/>
        <end position="18"/>
    </location>
</feature>
<dbReference type="EMBL" id="NMUH01000055">
    <property type="protein sequence ID" value="MQL70067.1"/>
    <property type="molecule type" value="Genomic_DNA"/>
</dbReference>
<feature type="non-terminal residue" evidence="12">
    <location>
        <position position="1"/>
    </location>
</feature>
<accession>A0A843TIY2</accession>
<dbReference type="GO" id="GO:0015031">
    <property type="term" value="P:protein transport"/>
    <property type="evidence" value="ECO:0007669"/>
    <property type="project" value="UniProtKB-KW"/>
</dbReference>
<evidence type="ECO:0000256" key="3">
    <source>
        <dbReference type="ARBA" id="ARBA00005792"/>
    </source>
</evidence>
<dbReference type="OrthoDB" id="1056333at2759"/>
<keyword evidence="6" id="KW-1000">Mitochondrion outer membrane</keyword>
<keyword evidence="7" id="KW-0653">Protein transport</keyword>
<dbReference type="SUPFAM" id="SSF48452">
    <property type="entry name" value="TPR-like"/>
    <property type="match status" value="1"/>
</dbReference>
<dbReference type="Pfam" id="PF06552">
    <property type="entry name" value="TOM20_plant"/>
    <property type="match status" value="1"/>
</dbReference>
<evidence type="ECO:0000313" key="13">
    <source>
        <dbReference type="Proteomes" id="UP000652761"/>
    </source>
</evidence>
<dbReference type="GO" id="GO:0005742">
    <property type="term" value="C:mitochondrial outer membrane translocase complex"/>
    <property type="evidence" value="ECO:0007669"/>
    <property type="project" value="InterPro"/>
</dbReference>
<proteinExistence type="inferred from homology"/>
<dbReference type="AlphaFoldDB" id="A0A843TIY2"/>
<comment type="function">
    <text evidence="1">Central component of the receptor complex responsible for the recognition and translocation of cytosolically synthesized mitochondrial preproteins. Together with TOM22 functions as the transit peptide receptor at the surface of the mitochondrion outer membrane and facilitates the movement of preproteins into the translocation pore.</text>
</comment>
<reference evidence="12" key="1">
    <citation type="submission" date="2017-07" db="EMBL/GenBank/DDBJ databases">
        <title>Taro Niue Genome Assembly and Annotation.</title>
        <authorList>
            <person name="Atibalentja N."/>
            <person name="Keating K."/>
            <person name="Fields C.J."/>
        </authorList>
    </citation>
    <scope>NUCLEOTIDE SEQUENCE</scope>
    <source>
        <strain evidence="12">Niue_2</strain>
        <tissue evidence="12">Leaf</tissue>
    </source>
</reference>
<evidence type="ECO:0000256" key="7">
    <source>
        <dbReference type="ARBA" id="ARBA00022927"/>
    </source>
</evidence>
<dbReference type="Proteomes" id="UP000652761">
    <property type="component" value="Unassembled WGS sequence"/>
</dbReference>
<evidence type="ECO:0000256" key="4">
    <source>
        <dbReference type="ARBA" id="ARBA00022448"/>
    </source>
</evidence>
<protein>
    <recommendedName>
        <fullName evidence="14">Mitochondrial import receptor subunit TOM20</fullName>
    </recommendedName>
</protein>
<gene>
    <name evidence="12" type="ORF">Taro_002351</name>
</gene>
<keyword evidence="13" id="KW-1185">Reference proteome</keyword>
<keyword evidence="9" id="KW-0496">Mitochondrion</keyword>
<dbReference type="InterPro" id="IPR011990">
    <property type="entry name" value="TPR-like_helical_dom_sf"/>
</dbReference>
<evidence type="ECO:0000256" key="10">
    <source>
        <dbReference type="ARBA" id="ARBA00023136"/>
    </source>
</evidence>